<evidence type="ECO:0000313" key="7">
    <source>
        <dbReference type="Proteomes" id="UP001476583"/>
    </source>
</evidence>
<dbReference type="Gene3D" id="3.30.750.140">
    <property type="match status" value="1"/>
</dbReference>
<feature type="region of interest" description="Disordered" evidence="4">
    <location>
        <begin position="1"/>
        <end position="98"/>
    </location>
</feature>
<dbReference type="Pfam" id="PF02120">
    <property type="entry name" value="Flg_hook"/>
    <property type="match status" value="1"/>
</dbReference>
<feature type="compositionally biased region" description="Basic and acidic residues" evidence="4">
    <location>
        <begin position="44"/>
        <end position="76"/>
    </location>
</feature>
<keyword evidence="6" id="KW-0282">Flagellum</keyword>
<keyword evidence="3" id="KW-1005">Bacterial flagellum biogenesis</keyword>
<dbReference type="GO" id="GO:0016740">
    <property type="term" value="F:transferase activity"/>
    <property type="evidence" value="ECO:0007669"/>
    <property type="project" value="UniProtKB-KW"/>
</dbReference>
<dbReference type="Proteomes" id="UP001476583">
    <property type="component" value="Chromosome"/>
</dbReference>
<comment type="similarity">
    <text evidence="2">Belongs to the FliK family.</text>
</comment>
<evidence type="ECO:0000256" key="1">
    <source>
        <dbReference type="ARBA" id="ARBA00003944"/>
    </source>
</evidence>
<feature type="compositionally biased region" description="Polar residues" evidence="4">
    <location>
        <begin position="9"/>
        <end position="41"/>
    </location>
</feature>
<keyword evidence="6" id="KW-0969">Cilium</keyword>
<dbReference type="InterPro" id="IPR052563">
    <property type="entry name" value="FliK"/>
</dbReference>
<dbReference type="InterPro" id="IPR001635">
    <property type="entry name" value="Flag_hook_Flik"/>
</dbReference>
<gene>
    <name evidence="6" type="ORF">WG219_14410</name>
</gene>
<dbReference type="EMBL" id="CP148074">
    <property type="protein sequence ID" value="WXL24506.1"/>
    <property type="molecule type" value="Genomic_DNA"/>
</dbReference>
<dbReference type="PANTHER" id="PTHR37533">
    <property type="entry name" value="FLAGELLAR HOOK-LENGTH CONTROL PROTEIN"/>
    <property type="match status" value="1"/>
</dbReference>
<proteinExistence type="inferred from homology"/>
<protein>
    <submittedName>
        <fullName evidence="6">Flagellar hook-length control protein FliK</fullName>
    </submittedName>
</protein>
<evidence type="ECO:0000259" key="5">
    <source>
        <dbReference type="Pfam" id="PF02120"/>
    </source>
</evidence>
<feature type="compositionally biased region" description="Acidic residues" evidence="4">
    <location>
        <begin position="81"/>
        <end position="98"/>
    </location>
</feature>
<dbReference type="CDD" id="cd17470">
    <property type="entry name" value="T3SS_Flik_C"/>
    <property type="match status" value="1"/>
</dbReference>
<evidence type="ECO:0000313" key="6">
    <source>
        <dbReference type="EMBL" id="WXL24506.1"/>
    </source>
</evidence>
<evidence type="ECO:0000256" key="2">
    <source>
        <dbReference type="ARBA" id="ARBA00009149"/>
    </source>
</evidence>
<evidence type="ECO:0000256" key="3">
    <source>
        <dbReference type="ARBA" id="ARBA00022795"/>
    </source>
</evidence>
<feature type="region of interest" description="Disordered" evidence="4">
    <location>
        <begin position="345"/>
        <end position="392"/>
    </location>
</feature>
<feature type="domain" description="Flagellar hook-length control protein-like C-terminal" evidence="5">
    <location>
        <begin position="273"/>
        <end position="354"/>
    </location>
</feature>
<dbReference type="InterPro" id="IPR021136">
    <property type="entry name" value="Flagellar_hook_control-like_C"/>
</dbReference>
<sequence>MSVAPDLLLNTTAEIKNRNAPSQTPARQAEPSQNESSSFSQVYAKERQAQVAERRDAAAERVRESQAKDQAVKEPAPEDAVAVDDVAESGNDLPEDEVETSALDPLLLFGMTGELPDAALPGQVDADAFLATANLQSSGPASLTEASFDPEQDALNQMQAVKMALNIGQQAQGKPGSPSAELSDDLLAQQLIADGADAEGGDLELTEFDLQGLTGKSLEALKEGTANAAPENFVSKLSALSQAVTQQASAARSPIVGQPVAMQQGGWTEAVVDRVMLMSSHNLKTAEIQLDPAELGRLDIRISVNQDQSLVTFASPHAGVREALDSQMHRLREMFAQQGMGQVDVNVSDQSPNRGWQGQESQAEGGQRGLGAEGGLAESEGSHQSVAAEPTTRASLLARSLVDYYA</sequence>
<keyword evidence="7" id="KW-1185">Reference proteome</keyword>
<keyword evidence="6" id="KW-0966">Cell projection</keyword>
<dbReference type="InterPro" id="IPR038610">
    <property type="entry name" value="FliK-like_C_sf"/>
</dbReference>
<dbReference type="PRINTS" id="PR01007">
    <property type="entry name" value="FLGHOOKFLIK"/>
</dbReference>
<keyword evidence="6" id="KW-0808">Transferase</keyword>
<organism evidence="6 7">
    <name type="scientific">Ectopseudomonas mendocina</name>
    <name type="common">Pseudomonas mendocina</name>
    <dbReference type="NCBI Taxonomy" id="300"/>
    <lineage>
        <taxon>Bacteria</taxon>
        <taxon>Pseudomonadati</taxon>
        <taxon>Pseudomonadota</taxon>
        <taxon>Gammaproteobacteria</taxon>
        <taxon>Pseudomonadales</taxon>
        <taxon>Pseudomonadaceae</taxon>
        <taxon>Ectopseudomonas</taxon>
    </lineage>
</organism>
<name>A0ABZ2REV0_ECTME</name>
<accession>A0ABZ2REV0</accession>
<feature type="compositionally biased region" description="Polar residues" evidence="4">
    <location>
        <begin position="345"/>
        <end position="361"/>
    </location>
</feature>
<reference evidence="6 7" key="1">
    <citation type="submission" date="2024-03" db="EMBL/GenBank/DDBJ databases">
        <title>Complete genome of BD2.</title>
        <authorList>
            <person name="Cao G."/>
        </authorList>
    </citation>
    <scope>NUCLEOTIDE SEQUENCE [LARGE SCALE GENOMIC DNA]</scope>
    <source>
        <strain evidence="6 7">BD2</strain>
    </source>
</reference>
<dbReference type="PANTHER" id="PTHR37533:SF2">
    <property type="entry name" value="FLAGELLAR HOOK-LENGTH CONTROL PROTEIN"/>
    <property type="match status" value="1"/>
</dbReference>
<comment type="function">
    <text evidence="1">Controls the length of the flagellar hook.</text>
</comment>
<evidence type="ECO:0000256" key="4">
    <source>
        <dbReference type="SAM" id="MobiDB-lite"/>
    </source>
</evidence>